<organism evidence="1">
    <name type="scientific">Arundo donax</name>
    <name type="common">Giant reed</name>
    <name type="synonym">Donax arundinaceus</name>
    <dbReference type="NCBI Taxonomy" id="35708"/>
    <lineage>
        <taxon>Eukaryota</taxon>
        <taxon>Viridiplantae</taxon>
        <taxon>Streptophyta</taxon>
        <taxon>Embryophyta</taxon>
        <taxon>Tracheophyta</taxon>
        <taxon>Spermatophyta</taxon>
        <taxon>Magnoliopsida</taxon>
        <taxon>Liliopsida</taxon>
        <taxon>Poales</taxon>
        <taxon>Poaceae</taxon>
        <taxon>PACMAD clade</taxon>
        <taxon>Arundinoideae</taxon>
        <taxon>Arundineae</taxon>
        <taxon>Arundo</taxon>
    </lineage>
</organism>
<reference evidence="1" key="1">
    <citation type="submission" date="2014-09" db="EMBL/GenBank/DDBJ databases">
        <authorList>
            <person name="Magalhaes I.L.F."/>
            <person name="Oliveira U."/>
            <person name="Santos F.R."/>
            <person name="Vidigal T.H.D.A."/>
            <person name="Brescovit A.D."/>
            <person name="Santos A.J."/>
        </authorList>
    </citation>
    <scope>NUCLEOTIDE SEQUENCE</scope>
    <source>
        <tissue evidence="1">Shoot tissue taken approximately 20 cm above the soil surface</tissue>
    </source>
</reference>
<reference evidence="1" key="2">
    <citation type="journal article" date="2015" name="Data Brief">
        <title>Shoot transcriptome of the giant reed, Arundo donax.</title>
        <authorList>
            <person name="Barrero R.A."/>
            <person name="Guerrero F.D."/>
            <person name="Moolhuijzen P."/>
            <person name="Goolsby J.A."/>
            <person name="Tidwell J."/>
            <person name="Bellgard S.E."/>
            <person name="Bellgard M.I."/>
        </authorList>
    </citation>
    <scope>NUCLEOTIDE SEQUENCE</scope>
    <source>
        <tissue evidence="1">Shoot tissue taken approximately 20 cm above the soil surface</tissue>
    </source>
</reference>
<proteinExistence type="predicted"/>
<dbReference type="AlphaFoldDB" id="A0A0A9DQ05"/>
<name>A0A0A9DQ05_ARUDO</name>
<dbReference type="EMBL" id="GBRH01207276">
    <property type="protein sequence ID" value="JAD90619.1"/>
    <property type="molecule type" value="Transcribed_RNA"/>
</dbReference>
<protein>
    <submittedName>
        <fullName evidence="1">Uncharacterized protein</fullName>
    </submittedName>
</protein>
<accession>A0A0A9DQ05</accession>
<sequence length="71" mass="7842">MKTIRPYTPVSISLWIIHRPHFPPVPWSASMNKGTPNPKTYIVLSNISAATTAPDITKVRAKDSKPLASFP</sequence>
<evidence type="ECO:0000313" key="1">
    <source>
        <dbReference type="EMBL" id="JAD90619.1"/>
    </source>
</evidence>